<feature type="binding site" evidence="5">
    <location>
        <position position="39"/>
    </location>
    <ligand>
        <name>ATP</name>
        <dbReference type="ChEBI" id="CHEBI:30616"/>
    </ligand>
</feature>
<keyword evidence="4 5" id="KW-0067">ATP-binding</keyword>
<evidence type="ECO:0000313" key="8">
    <source>
        <dbReference type="EMBL" id="GAA2453882.1"/>
    </source>
</evidence>
<evidence type="ECO:0000256" key="4">
    <source>
        <dbReference type="ARBA" id="ARBA00022840"/>
    </source>
</evidence>
<dbReference type="Gene3D" id="1.10.510.10">
    <property type="entry name" value="Transferase(Phosphotransferase) domain 1"/>
    <property type="match status" value="1"/>
</dbReference>
<feature type="region of interest" description="Disordered" evidence="6">
    <location>
        <begin position="389"/>
        <end position="431"/>
    </location>
</feature>
<dbReference type="EMBL" id="BAAASZ010000028">
    <property type="protein sequence ID" value="GAA2453882.1"/>
    <property type="molecule type" value="Genomic_DNA"/>
</dbReference>
<protein>
    <recommendedName>
        <fullName evidence="7">Protein kinase domain-containing protein</fullName>
    </recommendedName>
</protein>
<name>A0ABP5XH76_9ACTN</name>
<dbReference type="RefSeq" id="WP_344325825.1">
    <property type="nucleotide sequence ID" value="NZ_BAAASZ010000028.1"/>
</dbReference>
<gene>
    <name evidence="8" type="ORF">GCM10010405_42110</name>
</gene>
<dbReference type="SMART" id="SM00220">
    <property type="entry name" value="S_TKc"/>
    <property type="match status" value="1"/>
</dbReference>
<keyword evidence="2 5" id="KW-0547">Nucleotide-binding</keyword>
<evidence type="ECO:0000256" key="1">
    <source>
        <dbReference type="ARBA" id="ARBA00022679"/>
    </source>
</evidence>
<dbReference type="PROSITE" id="PS00108">
    <property type="entry name" value="PROTEIN_KINASE_ST"/>
    <property type="match status" value="1"/>
</dbReference>
<feature type="domain" description="Protein kinase" evidence="7">
    <location>
        <begin position="10"/>
        <end position="260"/>
    </location>
</feature>
<dbReference type="PANTHER" id="PTHR43289:SF34">
    <property type="entry name" value="SERINE_THREONINE-PROTEIN KINASE YBDM-RELATED"/>
    <property type="match status" value="1"/>
</dbReference>
<dbReference type="PROSITE" id="PS00107">
    <property type="entry name" value="PROTEIN_KINASE_ATP"/>
    <property type="match status" value="1"/>
</dbReference>
<evidence type="ECO:0000256" key="6">
    <source>
        <dbReference type="SAM" id="MobiDB-lite"/>
    </source>
</evidence>
<dbReference type="InterPro" id="IPR000719">
    <property type="entry name" value="Prot_kinase_dom"/>
</dbReference>
<dbReference type="PROSITE" id="PS50011">
    <property type="entry name" value="PROTEIN_KINASE_DOM"/>
    <property type="match status" value="1"/>
</dbReference>
<dbReference type="Gene3D" id="3.30.200.20">
    <property type="entry name" value="Phosphorylase Kinase, domain 1"/>
    <property type="match status" value="1"/>
</dbReference>
<evidence type="ECO:0000256" key="3">
    <source>
        <dbReference type="ARBA" id="ARBA00022777"/>
    </source>
</evidence>
<evidence type="ECO:0000259" key="7">
    <source>
        <dbReference type="PROSITE" id="PS50011"/>
    </source>
</evidence>
<dbReference type="InterPro" id="IPR017441">
    <property type="entry name" value="Protein_kinase_ATP_BS"/>
</dbReference>
<dbReference type="SUPFAM" id="SSF56112">
    <property type="entry name" value="Protein kinase-like (PK-like)"/>
    <property type="match status" value="1"/>
</dbReference>
<dbReference type="PANTHER" id="PTHR43289">
    <property type="entry name" value="MITOGEN-ACTIVATED PROTEIN KINASE KINASE KINASE 20-RELATED"/>
    <property type="match status" value="1"/>
</dbReference>
<keyword evidence="1" id="KW-0808">Transferase</keyword>
<feature type="compositionally biased region" description="Acidic residues" evidence="6">
    <location>
        <begin position="419"/>
        <end position="431"/>
    </location>
</feature>
<feature type="region of interest" description="Disordered" evidence="6">
    <location>
        <begin position="290"/>
        <end position="351"/>
    </location>
</feature>
<evidence type="ECO:0000256" key="5">
    <source>
        <dbReference type="PROSITE-ProRule" id="PRU10141"/>
    </source>
</evidence>
<organism evidence="8 9">
    <name type="scientific">Streptomyces macrosporus</name>
    <dbReference type="NCBI Taxonomy" id="44032"/>
    <lineage>
        <taxon>Bacteria</taxon>
        <taxon>Bacillati</taxon>
        <taxon>Actinomycetota</taxon>
        <taxon>Actinomycetes</taxon>
        <taxon>Kitasatosporales</taxon>
        <taxon>Streptomycetaceae</taxon>
        <taxon>Streptomyces</taxon>
    </lineage>
</organism>
<proteinExistence type="predicted"/>
<dbReference type="Proteomes" id="UP001501638">
    <property type="component" value="Unassembled WGS sequence"/>
</dbReference>
<comment type="caution">
    <text evidence="8">The sequence shown here is derived from an EMBL/GenBank/DDBJ whole genome shotgun (WGS) entry which is preliminary data.</text>
</comment>
<dbReference type="Pfam" id="PF00069">
    <property type="entry name" value="Pkinase"/>
    <property type="match status" value="1"/>
</dbReference>
<dbReference type="InterPro" id="IPR011009">
    <property type="entry name" value="Kinase-like_dom_sf"/>
</dbReference>
<evidence type="ECO:0000256" key="2">
    <source>
        <dbReference type="ARBA" id="ARBA00022741"/>
    </source>
</evidence>
<dbReference type="InterPro" id="IPR008271">
    <property type="entry name" value="Ser/Thr_kinase_AS"/>
</dbReference>
<accession>A0ABP5XH76</accession>
<evidence type="ECO:0000313" key="9">
    <source>
        <dbReference type="Proteomes" id="UP001501638"/>
    </source>
</evidence>
<keyword evidence="3" id="KW-0418">Kinase</keyword>
<sequence length="712" mass="74548">MTLPDHIGPYRPTRRIGAGGMGTVYHATDPAGGRPVAVKALHREFAADTAHRARFRREVDTLRKVTGPYLVPFVAADPDAPVPWLATAYVHGNTLHEHVREHGALTGNNLLTFAAAVAHALACIHAADVAHRDLKPTNVILAADGPRVLDFGIAHHLDATAVTATSVTTGTPGWMAPEQFSHGTTTPACDIFVWGVLVAYAAAAVHPFGTPTGITHRITTAEPSLEGLPEALLPLVTEALHKAPERRPSAADLAERAAALHGPDGTDAFPTLAYTQVQGEAPETGGIAVLGSGRWSIPLPPEGESAPPSSSAPPTPTVVPPPPPSSPPDVAVLPTQSAPSGGPWRQPVPPIPVPPRSFRRHAPYVLLAVAAAIGMIVAGAWAGGVVEDRAQPSASPAEHTTRPAAPEPGTPTPTASTTPDEEPTPEPEPEPEVVTVFGGLEVTVPTSFDGTVHDGTEAEDGFGGLTDEPAPGTAATEVDFAVPGEDPNGLRIAYSPDLTTDALRQGMAEGEQGVLGETWPALDGESAPAQTGRYETVISAKEGPLTDIGGKKALSWTVHTDVLPDYDGSRKNSHRMWWLPYSKYLLYTYGKHDKQSDRKVDRLLEGIGFKATEMPRDCADAIVALDKAAAGGEASDDHGTLLNCRAAAVDGAEQLDPGTVDTRTEAACVALAHAYSGPGADLAYGGIEMYKELRPWCDLPGAVEDPVVPDQW</sequence>
<keyword evidence="9" id="KW-1185">Reference proteome</keyword>
<feature type="compositionally biased region" description="Pro residues" evidence="6">
    <location>
        <begin position="310"/>
        <end position="327"/>
    </location>
</feature>
<reference evidence="9" key="1">
    <citation type="journal article" date="2019" name="Int. J. Syst. Evol. Microbiol.">
        <title>The Global Catalogue of Microorganisms (GCM) 10K type strain sequencing project: providing services to taxonomists for standard genome sequencing and annotation.</title>
        <authorList>
            <consortium name="The Broad Institute Genomics Platform"/>
            <consortium name="The Broad Institute Genome Sequencing Center for Infectious Disease"/>
            <person name="Wu L."/>
            <person name="Ma J."/>
        </authorList>
    </citation>
    <scope>NUCLEOTIDE SEQUENCE [LARGE SCALE GENOMIC DNA]</scope>
    <source>
        <strain evidence="9">JCM 6305</strain>
    </source>
</reference>
<dbReference type="CDD" id="cd14014">
    <property type="entry name" value="STKc_PknB_like"/>
    <property type="match status" value="1"/>
</dbReference>